<comment type="caution">
    <text evidence="1">The sequence shown here is derived from an EMBL/GenBank/DDBJ whole genome shotgun (WGS) entry which is preliminary data.</text>
</comment>
<evidence type="ECO:0000313" key="2">
    <source>
        <dbReference type="Proteomes" id="UP001056120"/>
    </source>
</evidence>
<keyword evidence="2" id="KW-1185">Reference proteome</keyword>
<proteinExistence type="predicted"/>
<reference evidence="1 2" key="2">
    <citation type="journal article" date="2022" name="Mol. Ecol. Resour.">
        <title>The genomes of chicory, endive, great burdock and yacon provide insights into Asteraceae paleo-polyploidization history and plant inulin production.</title>
        <authorList>
            <person name="Fan W."/>
            <person name="Wang S."/>
            <person name="Wang H."/>
            <person name="Wang A."/>
            <person name="Jiang F."/>
            <person name="Liu H."/>
            <person name="Zhao H."/>
            <person name="Xu D."/>
            <person name="Zhang Y."/>
        </authorList>
    </citation>
    <scope>NUCLEOTIDE SEQUENCE [LARGE SCALE GENOMIC DNA]</scope>
    <source>
        <strain evidence="2">cv. Yunnan</strain>
        <tissue evidence="1">Leaves</tissue>
    </source>
</reference>
<reference evidence="2" key="1">
    <citation type="journal article" date="2022" name="Mol. Ecol. Resour.">
        <title>The genomes of chicory, endive, great burdock and yacon provide insights into Asteraceae palaeo-polyploidization history and plant inulin production.</title>
        <authorList>
            <person name="Fan W."/>
            <person name="Wang S."/>
            <person name="Wang H."/>
            <person name="Wang A."/>
            <person name="Jiang F."/>
            <person name="Liu H."/>
            <person name="Zhao H."/>
            <person name="Xu D."/>
            <person name="Zhang Y."/>
        </authorList>
    </citation>
    <scope>NUCLEOTIDE SEQUENCE [LARGE SCALE GENOMIC DNA]</scope>
    <source>
        <strain evidence="2">cv. Yunnan</strain>
    </source>
</reference>
<gene>
    <name evidence="1" type="ORF">L1987_40856</name>
</gene>
<sequence length="526" mass="59166">MAVGMASPKIRRPLSEIPSQILSTISSITSLLQILNPQHPNHPLNPNSSILNQFSPHLNPHFVTRVIQNQQNPYHALFFFNWASNPNPNNYSHSHFSYIAITDLLISRNLFSLATELLDSHNKLSDFMVGKLIKAHGDLGHIRWALHLFDRVRSKYSGRCLFSYNAILGVLVQGDRVDLAEKLFDEMLVEGVVQPDASTCTVMIKGFCKTGMIGNAQKVFDEMPSPNLRTYNTMVNGMCKKGLMNAGLELVEGMKRSESCLPDTVTYTSLIDGYCKIRDLENAKKCFDEMLGRNLEPNELTYNCLVNGLCLCGDVDEVKRMMTKMRLNGVKDTITTHTSLLRGYCVEGRSEEALKHFKNMIGCGMKPDMKCYEVLVNEFCKLHKLNDAIDVLRKMNEDGIRPRACSFNQVFKVLLELGQADRAIVLFNQMAKMGCGPNFLSYNAVICGLVRVKGRMKIVEGLVKDMVRNGFNPDATMYACLLEGYKDDGNEEMVIRVSREMMDKGFVMNKDAFSATLEKGVCLQEV</sequence>
<protein>
    <submittedName>
        <fullName evidence="1">Uncharacterized protein</fullName>
    </submittedName>
</protein>
<organism evidence="1 2">
    <name type="scientific">Smallanthus sonchifolius</name>
    <dbReference type="NCBI Taxonomy" id="185202"/>
    <lineage>
        <taxon>Eukaryota</taxon>
        <taxon>Viridiplantae</taxon>
        <taxon>Streptophyta</taxon>
        <taxon>Embryophyta</taxon>
        <taxon>Tracheophyta</taxon>
        <taxon>Spermatophyta</taxon>
        <taxon>Magnoliopsida</taxon>
        <taxon>eudicotyledons</taxon>
        <taxon>Gunneridae</taxon>
        <taxon>Pentapetalae</taxon>
        <taxon>asterids</taxon>
        <taxon>campanulids</taxon>
        <taxon>Asterales</taxon>
        <taxon>Asteraceae</taxon>
        <taxon>Asteroideae</taxon>
        <taxon>Heliantheae alliance</taxon>
        <taxon>Millerieae</taxon>
        <taxon>Smallanthus</taxon>
    </lineage>
</organism>
<evidence type="ECO:0000313" key="1">
    <source>
        <dbReference type="EMBL" id="KAI3786844.1"/>
    </source>
</evidence>
<name>A0ACB9GTR5_9ASTR</name>
<accession>A0ACB9GTR5</accession>
<dbReference type="EMBL" id="CM042030">
    <property type="protein sequence ID" value="KAI3786844.1"/>
    <property type="molecule type" value="Genomic_DNA"/>
</dbReference>
<dbReference type="Proteomes" id="UP001056120">
    <property type="component" value="Linkage Group LG13"/>
</dbReference>